<dbReference type="EMBL" id="CADEAL010001201">
    <property type="protein sequence ID" value="CAB1430067.1"/>
    <property type="molecule type" value="Genomic_DNA"/>
</dbReference>
<keyword evidence="3" id="KW-1185">Reference proteome</keyword>
<reference evidence="2" key="1">
    <citation type="submission" date="2020-03" db="EMBL/GenBank/DDBJ databases">
        <authorList>
            <person name="Weist P."/>
        </authorList>
    </citation>
    <scope>NUCLEOTIDE SEQUENCE</scope>
</reference>
<comment type="caution">
    <text evidence="2">The sequence shown here is derived from an EMBL/GenBank/DDBJ whole genome shotgun (WGS) entry which is preliminary data.</text>
</comment>
<sequence>MATGQVAMRECSEADLMCTDSDAELFMKGAVTAELRFSHSDDASLSIDCSEHNVEAEVQARHPEQRSRSRSHNPHKLKVVHRLRISIATSGRELSLIENLI</sequence>
<feature type="region of interest" description="Disordered" evidence="1">
    <location>
        <begin position="56"/>
        <end position="75"/>
    </location>
</feature>
<accession>A0A9N7YKA0</accession>
<protein>
    <submittedName>
        <fullName evidence="2">Uncharacterized protein</fullName>
    </submittedName>
</protein>
<gene>
    <name evidence="2" type="ORF">PLEPLA_LOCUS18048</name>
</gene>
<feature type="compositionally biased region" description="Basic and acidic residues" evidence="1">
    <location>
        <begin position="56"/>
        <end position="67"/>
    </location>
</feature>
<evidence type="ECO:0000256" key="1">
    <source>
        <dbReference type="SAM" id="MobiDB-lite"/>
    </source>
</evidence>
<organism evidence="2 3">
    <name type="scientific">Pleuronectes platessa</name>
    <name type="common">European plaice</name>
    <dbReference type="NCBI Taxonomy" id="8262"/>
    <lineage>
        <taxon>Eukaryota</taxon>
        <taxon>Metazoa</taxon>
        <taxon>Chordata</taxon>
        <taxon>Craniata</taxon>
        <taxon>Vertebrata</taxon>
        <taxon>Euteleostomi</taxon>
        <taxon>Actinopterygii</taxon>
        <taxon>Neopterygii</taxon>
        <taxon>Teleostei</taxon>
        <taxon>Neoteleostei</taxon>
        <taxon>Acanthomorphata</taxon>
        <taxon>Carangaria</taxon>
        <taxon>Pleuronectiformes</taxon>
        <taxon>Pleuronectoidei</taxon>
        <taxon>Pleuronectidae</taxon>
        <taxon>Pleuronectes</taxon>
    </lineage>
</organism>
<name>A0A9N7YKA0_PLEPL</name>
<proteinExistence type="predicted"/>
<evidence type="ECO:0000313" key="3">
    <source>
        <dbReference type="Proteomes" id="UP001153269"/>
    </source>
</evidence>
<evidence type="ECO:0000313" key="2">
    <source>
        <dbReference type="EMBL" id="CAB1430067.1"/>
    </source>
</evidence>
<dbReference type="AlphaFoldDB" id="A0A9N7YKA0"/>
<dbReference type="Proteomes" id="UP001153269">
    <property type="component" value="Unassembled WGS sequence"/>
</dbReference>